<evidence type="ECO:0000313" key="2">
    <source>
        <dbReference type="EMBL" id="KAF2456714.1"/>
    </source>
</evidence>
<feature type="region of interest" description="Disordered" evidence="1">
    <location>
        <begin position="1"/>
        <end position="21"/>
    </location>
</feature>
<sequence>MEPTQKCSPECTGGQTGLGARGAADERTCSFHAAHCQFAQQHIEQINAPSRTSGLDEHSRGSGSQGDAHGQAPASRRSRRVEHAGHPPGLGSGQVDGNSHPRSSSTPFTNGLTNQHYQHSAASCTLVAGSQGHSSPSHTATNANNVVSSTAGFLTTNQQRPAGGNVDHATLALTTFLVSKGPWSEYECHDLQAVFDMVTQFPRRPN</sequence>
<proteinExistence type="predicted"/>
<dbReference type="EMBL" id="MU001682">
    <property type="protein sequence ID" value="KAF2456714.1"/>
    <property type="molecule type" value="Genomic_DNA"/>
</dbReference>
<dbReference type="AlphaFoldDB" id="A0A6A6NYV5"/>
<feature type="compositionally biased region" description="Polar residues" evidence="1">
    <location>
        <begin position="95"/>
        <end position="113"/>
    </location>
</feature>
<gene>
    <name evidence="2" type="ORF">BDY21DRAFT_41360</name>
</gene>
<feature type="region of interest" description="Disordered" evidence="1">
    <location>
        <begin position="50"/>
        <end position="113"/>
    </location>
</feature>
<evidence type="ECO:0000256" key="1">
    <source>
        <dbReference type="SAM" id="MobiDB-lite"/>
    </source>
</evidence>
<accession>A0A6A6NYV5</accession>
<dbReference type="Proteomes" id="UP000799766">
    <property type="component" value="Unassembled WGS sequence"/>
</dbReference>
<protein>
    <submittedName>
        <fullName evidence="2">Uncharacterized protein</fullName>
    </submittedName>
</protein>
<organism evidence="2 3">
    <name type="scientific">Lineolata rhizophorae</name>
    <dbReference type="NCBI Taxonomy" id="578093"/>
    <lineage>
        <taxon>Eukaryota</taxon>
        <taxon>Fungi</taxon>
        <taxon>Dikarya</taxon>
        <taxon>Ascomycota</taxon>
        <taxon>Pezizomycotina</taxon>
        <taxon>Dothideomycetes</taxon>
        <taxon>Dothideomycetes incertae sedis</taxon>
        <taxon>Lineolatales</taxon>
        <taxon>Lineolataceae</taxon>
        <taxon>Lineolata</taxon>
    </lineage>
</organism>
<keyword evidence="3" id="KW-1185">Reference proteome</keyword>
<evidence type="ECO:0000313" key="3">
    <source>
        <dbReference type="Proteomes" id="UP000799766"/>
    </source>
</evidence>
<name>A0A6A6NYV5_9PEZI</name>
<reference evidence="2" key="1">
    <citation type="journal article" date="2020" name="Stud. Mycol.">
        <title>101 Dothideomycetes genomes: a test case for predicting lifestyles and emergence of pathogens.</title>
        <authorList>
            <person name="Haridas S."/>
            <person name="Albert R."/>
            <person name="Binder M."/>
            <person name="Bloem J."/>
            <person name="Labutti K."/>
            <person name="Salamov A."/>
            <person name="Andreopoulos B."/>
            <person name="Baker S."/>
            <person name="Barry K."/>
            <person name="Bills G."/>
            <person name="Bluhm B."/>
            <person name="Cannon C."/>
            <person name="Castanera R."/>
            <person name="Culley D."/>
            <person name="Daum C."/>
            <person name="Ezra D."/>
            <person name="Gonzalez J."/>
            <person name="Henrissat B."/>
            <person name="Kuo A."/>
            <person name="Liang C."/>
            <person name="Lipzen A."/>
            <person name="Lutzoni F."/>
            <person name="Magnuson J."/>
            <person name="Mondo S."/>
            <person name="Nolan M."/>
            <person name="Ohm R."/>
            <person name="Pangilinan J."/>
            <person name="Park H.-J."/>
            <person name="Ramirez L."/>
            <person name="Alfaro M."/>
            <person name="Sun H."/>
            <person name="Tritt A."/>
            <person name="Yoshinaga Y."/>
            <person name="Zwiers L.-H."/>
            <person name="Turgeon B."/>
            <person name="Goodwin S."/>
            <person name="Spatafora J."/>
            <person name="Crous P."/>
            <person name="Grigoriev I."/>
        </authorList>
    </citation>
    <scope>NUCLEOTIDE SEQUENCE</scope>
    <source>
        <strain evidence="2">ATCC 16933</strain>
    </source>
</reference>